<gene>
    <name evidence="1" type="ORF">LCGC14_0989830</name>
</gene>
<accession>A0A0F9N5Z9</accession>
<dbReference type="EMBL" id="LAZR01003751">
    <property type="protein sequence ID" value="KKN15050.1"/>
    <property type="molecule type" value="Genomic_DNA"/>
</dbReference>
<proteinExistence type="predicted"/>
<comment type="caution">
    <text evidence="1">The sequence shown here is derived from an EMBL/GenBank/DDBJ whole genome shotgun (WGS) entry which is preliminary data.</text>
</comment>
<dbReference type="AlphaFoldDB" id="A0A0F9N5Z9"/>
<reference evidence="1" key="1">
    <citation type="journal article" date="2015" name="Nature">
        <title>Complex archaea that bridge the gap between prokaryotes and eukaryotes.</title>
        <authorList>
            <person name="Spang A."/>
            <person name="Saw J.H."/>
            <person name="Jorgensen S.L."/>
            <person name="Zaremba-Niedzwiedzka K."/>
            <person name="Martijn J."/>
            <person name="Lind A.E."/>
            <person name="van Eijk R."/>
            <person name="Schleper C."/>
            <person name="Guy L."/>
            <person name="Ettema T.J."/>
        </authorList>
    </citation>
    <scope>NUCLEOTIDE SEQUENCE</scope>
</reference>
<evidence type="ECO:0000313" key="1">
    <source>
        <dbReference type="EMBL" id="KKN15050.1"/>
    </source>
</evidence>
<protein>
    <submittedName>
        <fullName evidence="1">Uncharacterized protein</fullName>
    </submittedName>
</protein>
<organism evidence="1">
    <name type="scientific">marine sediment metagenome</name>
    <dbReference type="NCBI Taxonomy" id="412755"/>
    <lineage>
        <taxon>unclassified sequences</taxon>
        <taxon>metagenomes</taxon>
        <taxon>ecological metagenomes</taxon>
    </lineage>
</organism>
<name>A0A0F9N5Z9_9ZZZZ</name>
<sequence>MTTLTETQLPLTGLELKEQGIASVSRHSWVNRARGVAEYICRERGVVSSDDVHIVMGDEPPNPNCYGAIFAGQRFAWTGQYIKSTRPEAHYRDIKVWRLA</sequence>